<sequence>MADGLIPNDWPELRLICWYRRCDVPIEEWEAWAIYRRNWRYVYQDQLTQEETALIERLKMKYGDW</sequence>
<proteinExistence type="predicted"/>
<dbReference type="OrthoDB" id="6168669at2"/>
<organism evidence="1 2">
    <name type="scientific">Halomonas salipaludis</name>
    <dbReference type="NCBI Taxonomy" id="2032625"/>
    <lineage>
        <taxon>Bacteria</taxon>
        <taxon>Pseudomonadati</taxon>
        <taxon>Pseudomonadota</taxon>
        <taxon>Gammaproteobacteria</taxon>
        <taxon>Oceanospirillales</taxon>
        <taxon>Halomonadaceae</taxon>
        <taxon>Halomonas</taxon>
    </lineage>
</organism>
<dbReference type="AlphaFoldDB" id="A0A2A2ENP8"/>
<gene>
    <name evidence="1" type="ORF">CK498_24785</name>
</gene>
<evidence type="ECO:0000313" key="1">
    <source>
        <dbReference type="EMBL" id="PAU73987.1"/>
    </source>
</evidence>
<evidence type="ECO:0000313" key="2">
    <source>
        <dbReference type="Proteomes" id="UP000217771"/>
    </source>
</evidence>
<name>A0A2A2ENP8_9GAMM</name>
<dbReference type="EMBL" id="NSKB01000018">
    <property type="protein sequence ID" value="PAU73987.1"/>
    <property type="molecule type" value="Genomic_DNA"/>
</dbReference>
<protein>
    <submittedName>
        <fullName evidence="1">Uncharacterized protein</fullName>
    </submittedName>
</protein>
<dbReference type="Proteomes" id="UP000217771">
    <property type="component" value="Unassembled WGS sequence"/>
</dbReference>
<dbReference type="RefSeq" id="WP_095623525.1">
    <property type="nucleotide sequence ID" value="NZ_NSKB01000018.1"/>
</dbReference>
<reference evidence="1 2" key="1">
    <citation type="submission" date="2017-08" db="EMBL/GenBank/DDBJ databases">
        <title>Halomonas alkalisoli sp. nov., isolated from saline alkaline soil.</title>
        <authorList>
            <person name="Wang D."/>
            <person name="Zhang G."/>
        </authorList>
    </citation>
    <scope>NUCLEOTIDE SEQUENCE [LARGE SCALE GENOMIC DNA]</scope>
    <source>
        <strain evidence="1 2">WRN001</strain>
    </source>
</reference>
<comment type="caution">
    <text evidence="1">The sequence shown here is derived from an EMBL/GenBank/DDBJ whole genome shotgun (WGS) entry which is preliminary data.</text>
</comment>
<keyword evidence="2" id="KW-1185">Reference proteome</keyword>
<accession>A0A2A2ENP8</accession>